<name>A0AA45WVI4_9CLOT</name>
<dbReference type="InterPro" id="IPR007160">
    <property type="entry name" value="DUF362"/>
</dbReference>
<dbReference type="EMBL" id="FXUF01000005">
    <property type="protein sequence ID" value="SMP54019.1"/>
    <property type="molecule type" value="Genomic_DNA"/>
</dbReference>
<dbReference type="RefSeq" id="WP_283409009.1">
    <property type="nucleotide sequence ID" value="NZ_FXUF01000005.1"/>
</dbReference>
<comment type="caution">
    <text evidence="2">The sequence shown here is derived from an EMBL/GenBank/DDBJ whole genome shotgun (WGS) entry which is preliminary data.</text>
</comment>
<dbReference type="AlphaFoldDB" id="A0AA45WVI4"/>
<reference evidence="2" key="1">
    <citation type="submission" date="2017-05" db="EMBL/GenBank/DDBJ databases">
        <authorList>
            <person name="Varghese N."/>
            <person name="Submissions S."/>
        </authorList>
    </citation>
    <scope>NUCLEOTIDE SEQUENCE</scope>
    <source>
        <strain evidence="2">Su22</strain>
    </source>
</reference>
<sequence length="367" mass="39573">MQAHQLLIQHGDNPAAMTRRLLERSGVRQEIKPGMKVGLKPNLVMAKPASEGATTHVSIVRALVETLQEWGITDITIMESAWVGDSTRKAFKVCGYEALAQETNVKLLDLKTAPTVTLQAGSLKLKVCKAPLEVDYLINLPVMKGHCQTRMTCALKNMKGCIPDTEKSRYHTIGLHEPIAAVNTLLKQNLILVDALNGDLTYEGGGSPVPLNRLILGKDPVLVDAWAARFMGYQMEEIEHVALAAAKGVGSGDLTQAEILQEGKATGKIDQKAIRGDAAAFKRYIDERSACSACYATVIHALRQLEHQGKLTQLKETLAVGQGFQGILGPGLGIGTCAAGLEQHVDGCPPDPEAIVAFLEAYLRDSH</sequence>
<accession>A0AA45WVI4</accession>
<evidence type="ECO:0000313" key="3">
    <source>
        <dbReference type="Proteomes" id="UP001158066"/>
    </source>
</evidence>
<proteinExistence type="predicted"/>
<dbReference type="Proteomes" id="UP001158066">
    <property type="component" value="Unassembled WGS sequence"/>
</dbReference>
<organism evidence="2 3">
    <name type="scientific">Anoxynatronum buryatiense</name>
    <dbReference type="NCBI Taxonomy" id="489973"/>
    <lineage>
        <taxon>Bacteria</taxon>
        <taxon>Bacillati</taxon>
        <taxon>Bacillota</taxon>
        <taxon>Clostridia</taxon>
        <taxon>Eubacteriales</taxon>
        <taxon>Clostridiaceae</taxon>
        <taxon>Anoxynatronum</taxon>
    </lineage>
</organism>
<evidence type="ECO:0000313" key="2">
    <source>
        <dbReference type="EMBL" id="SMP54019.1"/>
    </source>
</evidence>
<feature type="domain" description="DUF362" evidence="1">
    <location>
        <begin position="37"/>
        <end position="229"/>
    </location>
</feature>
<evidence type="ECO:0000259" key="1">
    <source>
        <dbReference type="Pfam" id="PF04015"/>
    </source>
</evidence>
<gene>
    <name evidence="2" type="ORF">SAMN06296020_10580</name>
</gene>
<dbReference type="Pfam" id="PF04015">
    <property type="entry name" value="DUF362"/>
    <property type="match status" value="1"/>
</dbReference>
<protein>
    <submittedName>
        <fullName evidence="2">Uncharacterized conserved protein, DUF362 family</fullName>
    </submittedName>
</protein>
<keyword evidence="3" id="KW-1185">Reference proteome</keyword>